<gene>
    <name evidence="2" type="ORF">KXJ70_03805</name>
</gene>
<evidence type="ECO:0000313" key="3">
    <source>
        <dbReference type="Proteomes" id="UP001166291"/>
    </source>
</evidence>
<feature type="transmembrane region" description="Helical" evidence="1">
    <location>
        <begin position="20"/>
        <end position="43"/>
    </location>
</feature>
<dbReference type="InterPro" id="IPR010718">
    <property type="entry name" value="DUF1294"/>
</dbReference>
<evidence type="ECO:0000256" key="1">
    <source>
        <dbReference type="SAM" id="Phobius"/>
    </source>
</evidence>
<protein>
    <submittedName>
        <fullName evidence="2">DUF1294 domain-containing protein</fullName>
    </submittedName>
</protein>
<dbReference type="Pfam" id="PF06961">
    <property type="entry name" value="DUF1294"/>
    <property type="match status" value="1"/>
</dbReference>
<proteinExistence type="predicted"/>
<organism evidence="2 3">
    <name type="scientific">Zhongshania aquimaris</name>
    <dbReference type="NCBI Taxonomy" id="2857107"/>
    <lineage>
        <taxon>Bacteria</taxon>
        <taxon>Pseudomonadati</taxon>
        <taxon>Pseudomonadota</taxon>
        <taxon>Gammaproteobacteria</taxon>
        <taxon>Cellvibrionales</taxon>
        <taxon>Spongiibacteraceae</taxon>
        <taxon>Zhongshania</taxon>
    </lineage>
</organism>
<dbReference type="Proteomes" id="UP001166291">
    <property type="component" value="Unassembled WGS sequence"/>
</dbReference>
<feature type="transmembrane region" description="Helical" evidence="1">
    <location>
        <begin position="90"/>
        <end position="109"/>
    </location>
</feature>
<reference evidence="2" key="1">
    <citation type="submission" date="2021-07" db="EMBL/GenBank/DDBJ databases">
        <title>Zhongshania sp. CAU 1632 isolated from seawater.</title>
        <authorList>
            <person name="Kim W."/>
        </authorList>
    </citation>
    <scope>NUCLEOTIDE SEQUENCE</scope>
    <source>
        <strain evidence="2">CAU 1632</strain>
    </source>
</reference>
<comment type="caution">
    <text evidence="2">The sequence shown here is derived from an EMBL/GenBank/DDBJ whole genome shotgun (WGS) entry which is preliminary data.</text>
</comment>
<evidence type="ECO:0000313" key="2">
    <source>
        <dbReference type="EMBL" id="MBW2939882.1"/>
    </source>
</evidence>
<keyword evidence="1" id="KW-1133">Transmembrane helix</keyword>
<dbReference type="EMBL" id="JAHWDQ010000001">
    <property type="protein sequence ID" value="MBW2939882.1"/>
    <property type="molecule type" value="Genomic_DNA"/>
</dbReference>
<sequence length="150" mass="16986">MKSVNTIICLLILCLGMSYYLAYTPLLLSAYILIISLCCYFYYAKDKKAAMTGAWRVPENTLHLLALCGGWPGALYAQQRLRHKTQKTSFRIVLFLSVLANCSGVVLLHSHDGQKLLRVAMNSVDSALIRYVDSDRARLPLLFITRLRTR</sequence>
<keyword evidence="3" id="KW-1185">Reference proteome</keyword>
<name>A0ABS6VNJ7_9GAMM</name>
<dbReference type="RefSeq" id="WP_219042117.1">
    <property type="nucleotide sequence ID" value="NZ_JAHWDQ010000001.1"/>
</dbReference>
<accession>A0ABS6VNJ7</accession>
<keyword evidence="1" id="KW-0812">Transmembrane</keyword>
<keyword evidence="1" id="KW-0472">Membrane</keyword>